<dbReference type="GO" id="GO:0006260">
    <property type="term" value="P:DNA replication"/>
    <property type="evidence" value="ECO:0007669"/>
    <property type="project" value="UniProtKB-KW"/>
</dbReference>
<gene>
    <name evidence="5" type="ORF">EDD79_101057</name>
</gene>
<dbReference type="Pfam" id="PF00226">
    <property type="entry name" value="DnaJ"/>
    <property type="match status" value="1"/>
</dbReference>
<proteinExistence type="predicted"/>
<evidence type="ECO:0000256" key="2">
    <source>
        <dbReference type="SAM" id="Coils"/>
    </source>
</evidence>
<evidence type="ECO:0000313" key="5">
    <source>
        <dbReference type="EMBL" id="TCQ03269.1"/>
    </source>
</evidence>
<dbReference type="Gene3D" id="1.10.287.110">
    <property type="entry name" value="DnaJ domain"/>
    <property type="match status" value="1"/>
</dbReference>
<keyword evidence="3" id="KW-1133">Transmembrane helix</keyword>
<dbReference type="PRINTS" id="PR00625">
    <property type="entry name" value="JDOMAIN"/>
</dbReference>
<keyword evidence="2" id="KW-0175">Coiled coil</keyword>
<dbReference type="SUPFAM" id="SSF46565">
    <property type="entry name" value="Chaperone J-domain"/>
    <property type="match status" value="1"/>
</dbReference>
<accession>A0A4R2TZU0</accession>
<comment type="caution">
    <text evidence="5">The sequence shown here is derived from an EMBL/GenBank/DDBJ whole genome shotgun (WGS) entry which is preliminary data.</text>
</comment>
<evidence type="ECO:0000259" key="4">
    <source>
        <dbReference type="PROSITE" id="PS50076"/>
    </source>
</evidence>
<feature type="transmembrane region" description="Helical" evidence="3">
    <location>
        <begin position="70"/>
        <end position="90"/>
    </location>
</feature>
<evidence type="ECO:0000256" key="1">
    <source>
        <dbReference type="ARBA" id="ARBA00022705"/>
    </source>
</evidence>
<feature type="transmembrane region" description="Helical" evidence="3">
    <location>
        <begin position="12"/>
        <end position="37"/>
    </location>
</feature>
<keyword evidence="1" id="KW-0235">DNA replication</keyword>
<dbReference type="PROSITE" id="PS50076">
    <property type="entry name" value="DNAJ_2"/>
    <property type="match status" value="1"/>
</dbReference>
<dbReference type="OrthoDB" id="9779889at2"/>
<sequence>MNIINNLLGKIIYFVAKSISFVLDSLIRLIVTIVIFIKSVSKGLLVLLSMGGCLFFIFFATWGLRILLDPMGLLIVMFFIVFPVLASIFVSKLKYFKYVVTEYLFNLSNYVTDKNKYTYKSINDYKTAYRKAEEEKIREEQRRQYEQQRQWQEQFFKQHWYQQGSQGNNGGYEGQRGYSLNPNAEFKSKYEKSCDVLGIPFNSEKSQIKLAYRKKAKENHPDLNKDPGATRRFQEITDAYEFLSDENIARYRNL</sequence>
<keyword evidence="3" id="KW-0472">Membrane</keyword>
<dbReference type="GO" id="GO:0005737">
    <property type="term" value="C:cytoplasm"/>
    <property type="evidence" value="ECO:0007669"/>
    <property type="project" value="TreeGrafter"/>
</dbReference>
<name>A0A4R2TZU0_9FIRM</name>
<feature type="coiled-coil region" evidence="2">
    <location>
        <begin position="122"/>
        <end position="149"/>
    </location>
</feature>
<dbReference type="CDD" id="cd06257">
    <property type="entry name" value="DnaJ"/>
    <property type="match status" value="1"/>
</dbReference>
<dbReference type="SMART" id="SM00271">
    <property type="entry name" value="DnaJ"/>
    <property type="match status" value="1"/>
</dbReference>
<evidence type="ECO:0000313" key="6">
    <source>
        <dbReference type="Proteomes" id="UP000295504"/>
    </source>
</evidence>
<dbReference type="Proteomes" id="UP000295504">
    <property type="component" value="Unassembled WGS sequence"/>
</dbReference>
<keyword evidence="6" id="KW-1185">Reference proteome</keyword>
<feature type="transmembrane region" description="Helical" evidence="3">
    <location>
        <begin position="44"/>
        <end position="64"/>
    </location>
</feature>
<evidence type="ECO:0000256" key="3">
    <source>
        <dbReference type="SAM" id="Phobius"/>
    </source>
</evidence>
<feature type="domain" description="J" evidence="4">
    <location>
        <begin position="192"/>
        <end position="254"/>
    </location>
</feature>
<reference evidence="5 6" key="1">
    <citation type="submission" date="2019-03" db="EMBL/GenBank/DDBJ databases">
        <title>Genomic Encyclopedia of Type Strains, Phase IV (KMG-IV): sequencing the most valuable type-strain genomes for metagenomic binning, comparative biology and taxonomic classification.</title>
        <authorList>
            <person name="Goeker M."/>
        </authorList>
    </citation>
    <scope>NUCLEOTIDE SEQUENCE [LARGE SCALE GENOMIC DNA]</scope>
    <source>
        <strain evidence="5 6">DSM 100013</strain>
    </source>
</reference>
<organism evidence="5 6">
    <name type="scientific">Serpentinicella alkaliphila</name>
    <dbReference type="NCBI Taxonomy" id="1734049"/>
    <lineage>
        <taxon>Bacteria</taxon>
        <taxon>Bacillati</taxon>
        <taxon>Bacillota</taxon>
        <taxon>Clostridia</taxon>
        <taxon>Peptostreptococcales</taxon>
        <taxon>Natronincolaceae</taxon>
        <taxon>Serpentinicella</taxon>
    </lineage>
</organism>
<dbReference type="GO" id="GO:0051082">
    <property type="term" value="F:unfolded protein binding"/>
    <property type="evidence" value="ECO:0007669"/>
    <property type="project" value="TreeGrafter"/>
</dbReference>
<dbReference type="PANTHER" id="PTHR43096:SF10">
    <property type="entry name" value="CHAPERONE PROTEIN DNAJ A6, CHLOROPLASTIC"/>
    <property type="match status" value="1"/>
</dbReference>
<dbReference type="InterPro" id="IPR001623">
    <property type="entry name" value="DnaJ_domain"/>
</dbReference>
<protein>
    <submittedName>
        <fullName evidence="5">DnaJ-like protein</fullName>
    </submittedName>
</protein>
<dbReference type="GO" id="GO:0042026">
    <property type="term" value="P:protein refolding"/>
    <property type="evidence" value="ECO:0007669"/>
    <property type="project" value="TreeGrafter"/>
</dbReference>
<dbReference type="AlphaFoldDB" id="A0A4R2TZU0"/>
<dbReference type="EMBL" id="SLYC01000010">
    <property type="protein sequence ID" value="TCQ03269.1"/>
    <property type="molecule type" value="Genomic_DNA"/>
</dbReference>
<dbReference type="PANTHER" id="PTHR43096">
    <property type="entry name" value="DNAJ HOMOLOG 1, MITOCHONDRIAL-RELATED"/>
    <property type="match status" value="1"/>
</dbReference>
<keyword evidence="3" id="KW-0812">Transmembrane</keyword>
<dbReference type="InterPro" id="IPR036869">
    <property type="entry name" value="J_dom_sf"/>
</dbReference>
<dbReference type="RefSeq" id="WP_132848090.1">
    <property type="nucleotide sequence ID" value="NZ_CP058648.1"/>
</dbReference>